<evidence type="ECO:0000313" key="23">
    <source>
        <dbReference type="Proteomes" id="UP001161017"/>
    </source>
</evidence>
<comment type="pathway">
    <text evidence="2">Sphingolipid metabolism.</text>
</comment>
<feature type="binding site" evidence="18">
    <location>
        <position position="283"/>
    </location>
    <ligand>
        <name>Zn(2+)</name>
        <dbReference type="ChEBI" id="CHEBI:29105"/>
        <label>1</label>
    </ligand>
</feature>
<keyword evidence="11 18" id="KW-0862">Zinc</keyword>
<dbReference type="PROSITE" id="PS00191">
    <property type="entry name" value="CYTOCHROME_B5_1"/>
    <property type="match status" value="1"/>
</dbReference>
<evidence type="ECO:0000256" key="3">
    <source>
        <dbReference type="ARBA" id="ARBA00005189"/>
    </source>
</evidence>
<feature type="binding site" description="axial binding residue" evidence="19">
    <location>
        <position position="70"/>
    </location>
    <ligand>
        <name>heme</name>
        <dbReference type="ChEBI" id="CHEBI:30413"/>
    </ligand>
    <ligandPart>
        <name>Fe</name>
        <dbReference type="ChEBI" id="CHEBI:18248"/>
    </ligandPart>
</feature>
<keyword evidence="23" id="KW-1185">Reference proteome</keyword>
<evidence type="ECO:0000256" key="15">
    <source>
        <dbReference type="ARBA" id="ARBA00023098"/>
    </source>
</evidence>
<feature type="binding site" evidence="18">
    <location>
        <position position="256"/>
    </location>
    <ligand>
        <name>Zn(2+)</name>
        <dbReference type="ChEBI" id="CHEBI:29105"/>
        <label>1</label>
    </ligand>
</feature>
<evidence type="ECO:0000256" key="6">
    <source>
        <dbReference type="ARBA" id="ARBA00022617"/>
    </source>
</evidence>
<dbReference type="Pfam" id="PF04116">
    <property type="entry name" value="FA_hydroxylase"/>
    <property type="match status" value="1"/>
</dbReference>
<feature type="binding site" evidence="18">
    <location>
        <position position="363"/>
    </location>
    <ligand>
        <name>Zn(2+)</name>
        <dbReference type="ChEBI" id="CHEBI:29105"/>
        <label>1</label>
    </ligand>
</feature>
<keyword evidence="10" id="KW-0276">Fatty acid metabolism</keyword>
<feature type="binding site" evidence="18">
    <location>
        <position position="280"/>
    </location>
    <ligand>
        <name>Zn(2+)</name>
        <dbReference type="ChEBI" id="CHEBI:29105"/>
        <label>1</label>
    </ligand>
</feature>
<keyword evidence="17" id="KW-0275">Fatty acid biosynthesis</keyword>
<dbReference type="GO" id="GO:0005789">
    <property type="term" value="C:endoplasmic reticulum membrane"/>
    <property type="evidence" value="ECO:0007669"/>
    <property type="project" value="UniProtKB-SubCell"/>
</dbReference>
<dbReference type="PANTHER" id="PTHR12863:SF1">
    <property type="entry name" value="FATTY ACID 2-HYDROXYLASE"/>
    <property type="match status" value="1"/>
</dbReference>
<sequence length="400" mass="45239">MPAARLEIPTIPTADVASHNTEKSCYVTAGVNVYDITDFLPDHPGGGDLILEYGGKDVSDILRDTLSHQHSEAAYEILDERFIGHVTTKAIQDSIVEHDHPPDIFPLMPNGAGKEVIKANPTAQADMDGKGIFAETKLKGPEEQDTDLIADYQKHKFIDLNKPMLMQVWRGGFSKEFYLQQVHRPRYYKGGGSAPLFGNFLEPLSLTPYWVVPLIWLPCVMLATWKADTGLPSHVQTAAYWITGFCLWSLVEYGMHRGLFHVDKYLPDNRVGITGHFLLHGIHHYLPMDGYRLVMPPTLFVVLAVPFYKLAQTVFFYDWFAALAVFAGGVFGYVCYDETHYFLHHKQLPFYYRNLKKYHLAHHYGDYENGFGVTSRFWDIVFGTELADEATLKAQAAKAA</sequence>
<dbReference type="InterPro" id="IPR036400">
    <property type="entry name" value="Cyt_B5-like_heme/steroid_sf"/>
</dbReference>
<evidence type="ECO:0000256" key="13">
    <source>
        <dbReference type="ARBA" id="ARBA00023002"/>
    </source>
</evidence>
<feature type="binding site" evidence="18">
    <location>
        <position position="344"/>
    </location>
    <ligand>
        <name>Zn(2+)</name>
        <dbReference type="ChEBI" id="CHEBI:29105"/>
        <label>1</label>
    </ligand>
</feature>
<feature type="binding site" evidence="18">
    <location>
        <position position="261"/>
    </location>
    <ligand>
        <name>Zn(2+)</name>
        <dbReference type="ChEBI" id="CHEBI:29105"/>
        <label>1</label>
    </ligand>
</feature>
<reference evidence="22" key="1">
    <citation type="journal article" date="2023" name="Genome Biol. Evol.">
        <title>First Whole Genome Sequence and Flow Cytometry Genome Size Data for the Lichen-Forming Fungus Ramalina farinacea (Ascomycota).</title>
        <authorList>
            <person name="Llewellyn T."/>
            <person name="Mian S."/>
            <person name="Hill R."/>
            <person name="Leitch I.J."/>
            <person name="Gaya E."/>
        </authorList>
    </citation>
    <scope>NUCLEOTIDE SEQUENCE</scope>
    <source>
        <strain evidence="22">LIQ254RAFAR</strain>
    </source>
</reference>
<evidence type="ECO:0000256" key="5">
    <source>
        <dbReference type="ARBA" id="ARBA00022516"/>
    </source>
</evidence>
<dbReference type="Pfam" id="PF00173">
    <property type="entry name" value="Cyt-b5"/>
    <property type="match status" value="1"/>
</dbReference>
<keyword evidence="9" id="KW-0256">Endoplasmic reticulum</keyword>
<keyword evidence="16 20" id="KW-0472">Membrane</keyword>
<feature type="domain" description="Cytochrome b5 heme-binding" evidence="21">
    <location>
        <begin position="8"/>
        <end position="87"/>
    </location>
</feature>
<dbReference type="GO" id="GO:0020037">
    <property type="term" value="F:heme binding"/>
    <property type="evidence" value="ECO:0007669"/>
    <property type="project" value="InterPro"/>
</dbReference>
<evidence type="ECO:0000256" key="16">
    <source>
        <dbReference type="ARBA" id="ARBA00023136"/>
    </source>
</evidence>
<feature type="transmembrane region" description="Helical" evidence="20">
    <location>
        <begin position="206"/>
        <end position="225"/>
    </location>
</feature>
<dbReference type="InterPro" id="IPR001199">
    <property type="entry name" value="Cyt_B5-like_heme/steroid-bd"/>
</dbReference>
<accession>A0AA43QKY0</accession>
<dbReference type="SUPFAM" id="SSF55856">
    <property type="entry name" value="Cytochrome b5-like heme/steroid binding domain"/>
    <property type="match status" value="1"/>
</dbReference>
<evidence type="ECO:0000256" key="14">
    <source>
        <dbReference type="ARBA" id="ARBA00023004"/>
    </source>
</evidence>
<evidence type="ECO:0000256" key="7">
    <source>
        <dbReference type="ARBA" id="ARBA00022692"/>
    </source>
</evidence>
<feature type="binding site" description="axial binding residue" evidence="19">
    <location>
        <position position="43"/>
    </location>
    <ligand>
        <name>heme</name>
        <dbReference type="ChEBI" id="CHEBI:30413"/>
    </ligand>
    <ligandPart>
        <name>Fe</name>
        <dbReference type="ChEBI" id="CHEBI:18248"/>
    </ligandPart>
</feature>
<evidence type="ECO:0000256" key="18">
    <source>
        <dbReference type="PIRSR" id="PIRSR005149-1"/>
    </source>
</evidence>
<dbReference type="GO" id="GO:0080132">
    <property type="term" value="F:fatty acid 2-hydroxylase activity"/>
    <property type="evidence" value="ECO:0007669"/>
    <property type="project" value="InterPro"/>
</dbReference>
<keyword evidence="6 19" id="KW-0349">Heme</keyword>
<dbReference type="EMBL" id="JAPUFD010000006">
    <property type="protein sequence ID" value="MDI1487687.1"/>
    <property type="molecule type" value="Genomic_DNA"/>
</dbReference>
<feature type="transmembrane region" description="Helical" evidence="20">
    <location>
        <begin position="237"/>
        <end position="255"/>
    </location>
</feature>
<dbReference type="Proteomes" id="UP001161017">
    <property type="component" value="Unassembled WGS sequence"/>
</dbReference>
<dbReference type="PIRSF" id="PIRSF005149">
    <property type="entry name" value="IPC-B_HD"/>
    <property type="match status" value="1"/>
</dbReference>
<evidence type="ECO:0000256" key="19">
    <source>
        <dbReference type="PIRSR" id="PIRSR005149-50"/>
    </source>
</evidence>
<evidence type="ECO:0000259" key="21">
    <source>
        <dbReference type="PROSITE" id="PS50255"/>
    </source>
</evidence>
<keyword evidence="14 19" id="KW-0408">Iron</keyword>
<protein>
    <submittedName>
        <fullName evidence="22">Fatty acid alpha-hydroxylase</fullName>
        <ecNumber evidence="22">1.14.18.6</ecNumber>
    </submittedName>
</protein>
<feature type="binding site" evidence="18">
    <location>
        <position position="359"/>
    </location>
    <ligand>
        <name>Zn(2+)</name>
        <dbReference type="ChEBI" id="CHEBI:29105"/>
        <label>1</label>
    </ligand>
</feature>
<keyword evidence="7 20" id="KW-0812">Transmembrane</keyword>
<dbReference type="GO" id="GO:0005506">
    <property type="term" value="F:iron ion binding"/>
    <property type="evidence" value="ECO:0007669"/>
    <property type="project" value="InterPro"/>
</dbReference>
<keyword evidence="12 20" id="KW-1133">Transmembrane helix</keyword>
<dbReference type="PRINTS" id="PR00363">
    <property type="entry name" value="CYTOCHROMEB5"/>
</dbReference>
<keyword evidence="13 22" id="KW-0560">Oxidoreductase</keyword>
<comment type="similarity">
    <text evidence="4">Belongs to the sterol desaturase family. SCS7 subfamily.</text>
</comment>
<evidence type="ECO:0000256" key="8">
    <source>
        <dbReference type="ARBA" id="ARBA00022723"/>
    </source>
</evidence>
<dbReference type="InterPro" id="IPR014430">
    <property type="entry name" value="Scs7"/>
</dbReference>
<evidence type="ECO:0000256" key="12">
    <source>
        <dbReference type="ARBA" id="ARBA00022989"/>
    </source>
</evidence>
<comment type="pathway">
    <text evidence="3">Lipid metabolism.</text>
</comment>
<comment type="caution">
    <text evidence="22">The sequence shown here is derived from an EMBL/GenBank/DDBJ whole genome shotgun (WGS) entry which is preliminary data.</text>
</comment>
<keyword evidence="8 18" id="KW-0479">Metal-binding</keyword>
<dbReference type="SMART" id="SM01117">
    <property type="entry name" value="Cyt-b5"/>
    <property type="match status" value="1"/>
</dbReference>
<gene>
    <name evidence="22" type="primary">SCS7</name>
    <name evidence="22" type="ORF">OHK93_006958</name>
</gene>
<keyword evidence="15" id="KW-0443">Lipid metabolism</keyword>
<dbReference type="PANTHER" id="PTHR12863">
    <property type="entry name" value="FATTY ACID HYDROXYLASE"/>
    <property type="match status" value="1"/>
</dbReference>
<feature type="binding site" evidence="18">
    <location>
        <position position="362"/>
    </location>
    <ligand>
        <name>Zn(2+)</name>
        <dbReference type="ChEBI" id="CHEBI:29105"/>
        <label>1</label>
    </ligand>
</feature>
<evidence type="ECO:0000313" key="22">
    <source>
        <dbReference type="EMBL" id="MDI1487687.1"/>
    </source>
</evidence>
<dbReference type="PROSITE" id="PS50255">
    <property type="entry name" value="CYTOCHROME_B5_2"/>
    <property type="match status" value="1"/>
</dbReference>
<feature type="transmembrane region" description="Helical" evidence="20">
    <location>
        <begin position="314"/>
        <end position="336"/>
    </location>
</feature>
<evidence type="ECO:0000256" key="4">
    <source>
        <dbReference type="ARBA" id="ARBA00005747"/>
    </source>
</evidence>
<dbReference type="AlphaFoldDB" id="A0AA43QKY0"/>
<organism evidence="22 23">
    <name type="scientific">Ramalina farinacea</name>
    <dbReference type="NCBI Taxonomy" id="258253"/>
    <lineage>
        <taxon>Eukaryota</taxon>
        <taxon>Fungi</taxon>
        <taxon>Dikarya</taxon>
        <taxon>Ascomycota</taxon>
        <taxon>Pezizomycotina</taxon>
        <taxon>Lecanoromycetes</taxon>
        <taxon>OSLEUM clade</taxon>
        <taxon>Lecanoromycetidae</taxon>
        <taxon>Lecanorales</taxon>
        <taxon>Lecanorineae</taxon>
        <taxon>Ramalinaceae</taxon>
        <taxon>Ramalina</taxon>
    </lineage>
</organism>
<keyword evidence="5" id="KW-0444">Lipid biosynthesis</keyword>
<dbReference type="EC" id="1.14.18.6" evidence="22"/>
<name>A0AA43QKY0_9LECA</name>
<evidence type="ECO:0000256" key="9">
    <source>
        <dbReference type="ARBA" id="ARBA00022824"/>
    </source>
</evidence>
<evidence type="ECO:0000256" key="2">
    <source>
        <dbReference type="ARBA" id="ARBA00004991"/>
    </source>
</evidence>
<evidence type="ECO:0000256" key="17">
    <source>
        <dbReference type="ARBA" id="ARBA00023160"/>
    </source>
</evidence>
<comment type="cofactor">
    <cofactor evidence="18">
        <name>Zn(2+)</name>
        <dbReference type="ChEBI" id="CHEBI:29105"/>
    </cofactor>
    <text evidence="18">Binds 2 Zn(2+) ions per subunit that likely form a catalytic dimetal center.</text>
</comment>
<dbReference type="GO" id="GO:0006633">
    <property type="term" value="P:fatty acid biosynthetic process"/>
    <property type="evidence" value="ECO:0007669"/>
    <property type="project" value="UniProtKB-KW"/>
</dbReference>
<proteinExistence type="inferred from homology"/>
<dbReference type="InterPro" id="IPR006694">
    <property type="entry name" value="Fatty_acid_hydroxylase"/>
</dbReference>
<evidence type="ECO:0000256" key="20">
    <source>
        <dbReference type="SAM" id="Phobius"/>
    </source>
</evidence>
<dbReference type="InterPro" id="IPR018506">
    <property type="entry name" value="Cyt_B5_heme-BS"/>
</dbReference>
<evidence type="ECO:0000256" key="1">
    <source>
        <dbReference type="ARBA" id="ARBA00004477"/>
    </source>
</evidence>
<feature type="binding site" evidence="18">
    <location>
        <position position="340"/>
    </location>
    <ligand>
        <name>Zn(2+)</name>
        <dbReference type="ChEBI" id="CHEBI:29105"/>
        <label>1</label>
    </ligand>
</feature>
<comment type="cofactor">
    <cofactor evidence="19">
        <name>Fe cation</name>
        <dbReference type="ChEBI" id="CHEBI:24875"/>
    </cofactor>
</comment>
<dbReference type="Gene3D" id="3.10.120.10">
    <property type="entry name" value="Cytochrome b5-like heme/steroid binding domain"/>
    <property type="match status" value="1"/>
</dbReference>
<evidence type="ECO:0000256" key="10">
    <source>
        <dbReference type="ARBA" id="ARBA00022832"/>
    </source>
</evidence>
<comment type="subcellular location">
    <subcellularLocation>
        <location evidence="1">Endoplasmic reticulum membrane</location>
        <topology evidence="1">Multi-pass membrane protein</topology>
    </subcellularLocation>
</comment>
<feature type="binding site" evidence="18">
    <location>
        <position position="284"/>
    </location>
    <ligand>
        <name>Zn(2+)</name>
        <dbReference type="ChEBI" id="CHEBI:29105"/>
        <label>1</label>
    </ligand>
</feature>
<evidence type="ECO:0000256" key="11">
    <source>
        <dbReference type="ARBA" id="ARBA00022833"/>
    </source>
</evidence>